<dbReference type="EMBL" id="JAIQCV010000004">
    <property type="protein sequence ID" value="KAH1106396.1"/>
    <property type="molecule type" value="Genomic_DNA"/>
</dbReference>
<dbReference type="Gene3D" id="1.25.10.10">
    <property type="entry name" value="Leucine-rich Repeat Variant"/>
    <property type="match status" value="2"/>
</dbReference>
<evidence type="ECO:0000256" key="1">
    <source>
        <dbReference type="ARBA" id="ARBA00022737"/>
    </source>
</evidence>
<dbReference type="Pfam" id="PF17781">
    <property type="entry name" value="RPN1_RPN2_N"/>
    <property type="match status" value="1"/>
</dbReference>
<dbReference type="GO" id="GO:0008540">
    <property type="term" value="C:proteasome regulatory particle, base subcomplex"/>
    <property type="evidence" value="ECO:0007669"/>
    <property type="project" value="TreeGrafter"/>
</dbReference>
<feature type="transmembrane region" description="Helical" evidence="2">
    <location>
        <begin position="202"/>
        <end position="226"/>
    </location>
</feature>
<gene>
    <name evidence="4" type="ORF">J1N35_010164</name>
</gene>
<dbReference type="OrthoDB" id="1712344at2759"/>
<keyword evidence="2" id="KW-1133">Transmembrane helix</keyword>
<evidence type="ECO:0000313" key="5">
    <source>
        <dbReference type="Proteomes" id="UP000828251"/>
    </source>
</evidence>
<dbReference type="Proteomes" id="UP000828251">
    <property type="component" value="Unassembled WGS sequence"/>
</dbReference>
<dbReference type="InterPro" id="IPR011989">
    <property type="entry name" value="ARM-like"/>
</dbReference>
<evidence type="ECO:0000313" key="4">
    <source>
        <dbReference type="EMBL" id="KAH1106396.1"/>
    </source>
</evidence>
<accession>A0A9D4ACI1</accession>
<feature type="domain" description="RPN1 N-terminal" evidence="3">
    <location>
        <begin position="10"/>
        <end position="81"/>
    </location>
</feature>
<organism evidence="4 5">
    <name type="scientific">Gossypium stocksii</name>
    <dbReference type="NCBI Taxonomy" id="47602"/>
    <lineage>
        <taxon>Eukaryota</taxon>
        <taxon>Viridiplantae</taxon>
        <taxon>Streptophyta</taxon>
        <taxon>Embryophyta</taxon>
        <taxon>Tracheophyta</taxon>
        <taxon>Spermatophyta</taxon>
        <taxon>Magnoliopsida</taxon>
        <taxon>eudicotyledons</taxon>
        <taxon>Gunneridae</taxon>
        <taxon>Pentapetalae</taxon>
        <taxon>rosids</taxon>
        <taxon>malvids</taxon>
        <taxon>Malvales</taxon>
        <taxon>Malvaceae</taxon>
        <taxon>Malvoideae</taxon>
        <taxon>Gossypium</taxon>
    </lineage>
</organism>
<protein>
    <recommendedName>
        <fullName evidence="3">RPN1 N-terminal domain-containing protein</fullName>
    </recommendedName>
</protein>
<keyword evidence="5" id="KW-1185">Reference proteome</keyword>
<reference evidence="4 5" key="1">
    <citation type="journal article" date="2021" name="Plant Biotechnol. J.">
        <title>Multi-omics assisted identification of the key and species-specific regulatory components of drought-tolerant mechanisms in Gossypium stocksii.</title>
        <authorList>
            <person name="Yu D."/>
            <person name="Ke L."/>
            <person name="Zhang D."/>
            <person name="Wu Y."/>
            <person name="Sun Y."/>
            <person name="Mei J."/>
            <person name="Sun J."/>
            <person name="Sun Y."/>
        </authorList>
    </citation>
    <scope>NUCLEOTIDE SEQUENCE [LARGE SCALE GENOMIC DNA]</scope>
    <source>
        <strain evidence="5">cv. E1</strain>
        <tissue evidence="4">Leaf</tissue>
    </source>
</reference>
<evidence type="ECO:0000259" key="3">
    <source>
        <dbReference type="Pfam" id="PF17781"/>
    </source>
</evidence>
<dbReference type="GO" id="GO:0043161">
    <property type="term" value="P:proteasome-mediated ubiquitin-dependent protein catabolic process"/>
    <property type="evidence" value="ECO:0007669"/>
    <property type="project" value="TreeGrafter"/>
</dbReference>
<keyword evidence="1" id="KW-0677">Repeat</keyword>
<keyword evidence="2" id="KW-0472">Membrane</keyword>
<dbReference type="AlphaFoldDB" id="A0A9D4ACI1"/>
<name>A0A9D4ACI1_9ROSI</name>
<dbReference type="GO" id="GO:0034515">
    <property type="term" value="C:proteasome storage granule"/>
    <property type="evidence" value="ECO:0007669"/>
    <property type="project" value="TreeGrafter"/>
</dbReference>
<feature type="transmembrane region" description="Helical" evidence="2">
    <location>
        <begin position="328"/>
        <end position="344"/>
    </location>
</feature>
<feature type="transmembrane region" description="Helical" evidence="2">
    <location>
        <begin position="295"/>
        <end position="316"/>
    </location>
</feature>
<sequence length="376" mass="41819">MCVRCSLLGDDLLMKKQFCYILARQGINFELHDDMVEDDEDRELPHVIINNVKLSEGYLTLARDIEVMEPKCLKDVYKTHLLDGRTISGANVDSARHNLTATFVNAFVNVSFGKVWFAKLKSMKANELRCFLSVNTFPLHDRLMTDPTDFSSDGSSGNWLLKNKEHTKMNVVASLKWGGCEAIVDALISRSVSELGQPLSRLLILSLGLIYLGKQGSAVLGIAIAAMAEEAAVISLGLIGAGTNIACIVGMLRNLSSFYSKGPGLLFCVRITQGLVHMGNGLLTLNPYHSDRLFLLSFVITKTALAGLVTILHACLDMKYIILGKYHFVLYYLVLATKVCPLLAHPRGIRYFDRKYRENSHFFFTTTPGAYNRKLL</sequence>
<comment type="caution">
    <text evidence="4">The sequence shown here is derived from an EMBL/GenBank/DDBJ whole genome shotgun (WGS) entry which is preliminary data.</text>
</comment>
<dbReference type="GO" id="GO:0005634">
    <property type="term" value="C:nucleus"/>
    <property type="evidence" value="ECO:0007669"/>
    <property type="project" value="TreeGrafter"/>
</dbReference>
<keyword evidence="2" id="KW-0812">Transmembrane</keyword>
<dbReference type="PANTHER" id="PTHR10943">
    <property type="entry name" value="26S PROTEASOME NON-ATPASE REGULATORY SUBUNIT"/>
    <property type="match status" value="1"/>
</dbReference>
<feature type="transmembrane region" description="Helical" evidence="2">
    <location>
        <begin position="232"/>
        <end position="252"/>
    </location>
</feature>
<evidence type="ECO:0000256" key="2">
    <source>
        <dbReference type="SAM" id="Phobius"/>
    </source>
</evidence>
<dbReference type="PANTHER" id="PTHR10943:SF1">
    <property type="entry name" value="26S PROTEASOME NON-ATPASE REGULATORY SUBUNIT 2"/>
    <property type="match status" value="1"/>
</dbReference>
<dbReference type="InterPro" id="IPR040892">
    <property type="entry name" value="RPN1_N"/>
</dbReference>
<proteinExistence type="predicted"/>